<dbReference type="AlphaFoldDB" id="A0A9Q3CV68"/>
<dbReference type="EMBL" id="AVOT02010071">
    <property type="protein sequence ID" value="MBW0489433.1"/>
    <property type="molecule type" value="Genomic_DNA"/>
</dbReference>
<name>A0A9Q3CV68_9BASI</name>
<keyword evidence="3" id="KW-1185">Reference proteome</keyword>
<organism evidence="2 3">
    <name type="scientific">Austropuccinia psidii MF-1</name>
    <dbReference type="NCBI Taxonomy" id="1389203"/>
    <lineage>
        <taxon>Eukaryota</taxon>
        <taxon>Fungi</taxon>
        <taxon>Dikarya</taxon>
        <taxon>Basidiomycota</taxon>
        <taxon>Pucciniomycotina</taxon>
        <taxon>Pucciniomycetes</taxon>
        <taxon>Pucciniales</taxon>
        <taxon>Sphaerophragmiaceae</taxon>
        <taxon>Austropuccinia</taxon>
    </lineage>
</organism>
<evidence type="ECO:0000256" key="1">
    <source>
        <dbReference type="SAM" id="MobiDB-lite"/>
    </source>
</evidence>
<evidence type="ECO:0000313" key="2">
    <source>
        <dbReference type="EMBL" id="MBW0489433.1"/>
    </source>
</evidence>
<dbReference type="Proteomes" id="UP000765509">
    <property type="component" value="Unassembled WGS sequence"/>
</dbReference>
<comment type="caution">
    <text evidence="2">The sequence shown here is derived from an EMBL/GenBank/DDBJ whole genome shotgun (WGS) entry which is preliminary data.</text>
</comment>
<protein>
    <submittedName>
        <fullName evidence="2">Uncharacterized protein</fullName>
    </submittedName>
</protein>
<sequence>MEISRRKNFRFSEWAQEGGTPDSEGTESEGTETSILGITSSELDNVFFGSVMKTYAKHKQWGILWKLLQQKYRSPELDSS</sequence>
<accession>A0A9Q3CV68</accession>
<reference evidence="2" key="1">
    <citation type="submission" date="2021-03" db="EMBL/GenBank/DDBJ databases">
        <title>Draft genome sequence of rust myrtle Austropuccinia psidii MF-1, a brazilian biotype.</title>
        <authorList>
            <person name="Quecine M.C."/>
            <person name="Pachon D.M.R."/>
            <person name="Bonatelli M.L."/>
            <person name="Correr F.H."/>
            <person name="Franceschini L.M."/>
            <person name="Leite T.F."/>
            <person name="Margarido G.R.A."/>
            <person name="Almeida C.A."/>
            <person name="Ferrarezi J.A."/>
            <person name="Labate C.A."/>
        </authorList>
    </citation>
    <scope>NUCLEOTIDE SEQUENCE</scope>
    <source>
        <strain evidence="2">MF-1</strain>
    </source>
</reference>
<feature type="region of interest" description="Disordered" evidence="1">
    <location>
        <begin position="1"/>
        <end position="32"/>
    </location>
</feature>
<gene>
    <name evidence="2" type="ORF">O181_029148</name>
</gene>
<evidence type="ECO:0000313" key="3">
    <source>
        <dbReference type="Proteomes" id="UP000765509"/>
    </source>
</evidence>
<dbReference type="OrthoDB" id="5858386at2759"/>
<proteinExistence type="predicted"/>